<dbReference type="Proteomes" id="UP000177682">
    <property type="component" value="Unassembled WGS sequence"/>
</dbReference>
<reference evidence="2 3" key="1">
    <citation type="journal article" date="2016" name="Nat. Commun.">
        <title>Thousands of microbial genomes shed light on interconnected biogeochemical processes in an aquifer system.</title>
        <authorList>
            <person name="Anantharaman K."/>
            <person name="Brown C.T."/>
            <person name="Hug L.A."/>
            <person name="Sharon I."/>
            <person name="Castelle C.J."/>
            <person name="Probst A.J."/>
            <person name="Thomas B.C."/>
            <person name="Singh A."/>
            <person name="Wilkins M.J."/>
            <person name="Karaoz U."/>
            <person name="Brodie E.L."/>
            <person name="Williams K.H."/>
            <person name="Hubbard S.S."/>
            <person name="Banfield J.F."/>
        </authorList>
    </citation>
    <scope>NUCLEOTIDE SEQUENCE [LARGE SCALE GENOMIC DNA]</scope>
</reference>
<evidence type="ECO:0000313" key="2">
    <source>
        <dbReference type="EMBL" id="OGE90617.1"/>
    </source>
</evidence>
<feature type="domain" description="RiboL-PSP-HEPN" evidence="1">
    <location>
        <begin position="39"/>
        <end position="210"/>
    </location>
</feature>
<accession>A0A1F5PL80</accession>
<name>A0A1F5PL80_9BACT</name>
<dbReference type="AlphaFoldDB" id="A0A1F5PL80"/>
<comment type="caution">
    <text evidence="2">The sequence shown here is derived from an EMBL/GenBank/DDBJ whole genome shotgun (WGS) entry which is preliminary data.</text>
</comment>
<sequence length="236" mass="27264">MLPESKDESFNSEYNIFLKTVESVNNLSLLYETTRAGEKGPASHSQQDLYRAMLIFACAGLDVFFKKLIQTKLSKLINHSDTASQEVFKNWIANRLKKPEELLNTVALALTDINPRETFIKQYIENMTGNSLQSYQQLYIVCNASGLQTKKILKEKALDEAFSVRNKIIHEMDINSSENPSKTKGYRTRNTRTRHDMEKHTRVILDLIQDSFSAYKTKFKELNIETKKEKIEKART</sequence>
<dbReference type="Pfam" id="PF18735">
    <property type="entry name" value="HEPN_RiboL-PSP"/>
    <property type="match status" value="1"/>
</dbReference>
<evidence type="ECO:0000259" key="1">
    <source>
        <dbReference type="Pfam" id="PF18735"/>
    </source>
</evidence>
<organism evidence="2 3">
    <name type="scientific">Candidatus Doudnabacteria bacterium RIFCSPHIGHO2_12_FULL_48_16</name>
    <dbReference type="NCBI Taxonomy" id="1817838"/>
    <lineage>
        <taxon>Bacteria</taxon>
        <taxon>Candidatus Doudnaibacteriota</taxon>
    </lineage>
</organism>
<dbReference type="EMBL" id="MFEY01000005">
    <property type="protein sequence ID" value="OGE90617.1"/>
    <property type="molecule type" value="Genomic_DNA"/>
</dbReference>
<protein>
    <recommendedName>
        <fullName evidence="1">RiboL-PSP-HEPN domain-containing protein</fullName>
    </recommendedName>
</protein>
<evidence type="ECO:0000313" key="3">
    <source>
        <dbReference type="Proteomes" id="UP000177682"/>
    </source>
</evidence>
<dbReference type="InterPro" id="IPR041519">
    <property type="entry name" value="HEPN_RiboL-PSP"/>
</dbReference>
<gene>
    <name evidence="2" type="ORF">A3E29_02375</name>
</gene>
<proteinExistence type="predicted"/>